<proteinExistence type="predicted"/>
<evidence type="ECO:0000313" key="2">
    <source>
        <dbReference type="EMBL" id="TFK92758.1"/>
    </source>
</evidence>
<dbReference type="Proteomes" id="UP000308197">
    <property type="component" value="Unassembled WGS sequence"/>
</dbReference>
<feature type="region of interest" description="Disordered" evidence="1">
    <location>
        <begin position="21"/>
        <end position="69"/>
    </location>
</feature>
<gene>
    <name evidence="2" type="ORF">K466DRAFT_581664</name>
</gene>
<protein>
    <submittedName>
        <fullName evidence="2">Uncharacterized protein</fullName>
    </submittedName>
</protein>
<dbReference type="EMBL" id="ML210993">
    <property type="protein sequence ID" value="TFK92758.1"/>
    <property type="molecule type" value="Genomic_DNA"/>
</dbReference>
<feature type="compositionally biased region" description="Polar residues" evidence="1">
    <location>
        <begin position="25"/>
        <end position="47"/>
    </location>
</feature>
<evidence type="ECO:0000256" key="1">
    <source>
        <dbReference type="SAM" id="MobiDB-lite"/>
    </source>
</evidence>
<dbReference type="InParanoid" id="A0A5C3PY31"/>
<organism evidence="2 3">
    <name type="scientific">Polyporus arcularius HHB13444</name>
    <dbReference type="NCBI Taxonomy" id="1314778"/>
    <lineage>
        <taxon>Eukaryota</taxon>
        <taxon>Fungi</taxon>
        <taxon>Dikarya</taxon>
        <taxon>Basidiomycota</taxon>
        <taxon>Agaricomycotina</taxon>
        <taxon>Agaricomycetes</taxon>
        <taxon>Polyporales</taxon>
        <taxon>Polyporaceae</taxon>
        <taxon>Polyporus</taxon>
    </lineage>
</organism>
<reference evidence="2 3" key="1">
    <citation type="journal article" date="2019" name="Nat. Ecol. Evol.">
        <title>Megaphylogeny resolves global patterns of mushroom evolution.</title>
        <authorList>
            <person name="Varga T."/>
            <person name="Krizsan K."/>
            <person name="Foldi C."/>
            <person name="Dima B."/>
            <person name="Sanchez-Garcia M."/>
            <person name="Sanchez-Ramirez S."/>
            <person name="Szollosi G.J."/>
            <person name="Szarkandi J.G."/>
            <person name="Papp V."/>
            <person name="Albert L."/>
            <person name="Andreopoulos W."/>
            <person name="Angelini C."/>
            <person name="Antonin V."/>
            <person name="Barry K.W."/>
            <person name="Bougher N.L."/>
            <person name="Buchanan P."/>
            <person name="Buyck B."/>
            <person name="Bense V."/>
            <person name="Catcheside P."/>
            <person name="Chovatia M."/>
            <person name="Cooper J."/>
            <person name="Damon W."/>
            <person name="Desjardin D."/>
            <person name="Finy P."/>
            <person name="Geml J."/>
            <person name="Haridas S."/>
            <person name="Hughes K."/>
            <person name="Justo A."/>
            <person name="Karasinski D."/>
            <person name="Kautmanova I."/>
            <person name="Kiss B."/>
            <person name="Kocsube S."/>
            <person name="Kotiranta H."/>
            <person name="LaButti K.M."/>
            <person name="Lechner B.E."/>
            <person name="Liimatainen K."/>
            <person name="Lipzen A."/>
            <person name="Lukacs Z."/>
            <person name="Mihaltcheva S."/>
            <person name="Morgado L.N."/>
            <person name="Niskanen T."/>
            <person name="Noordeloos M.E."/>
            <person name="Ohm R.A."/>
            <person name="Ortiz-Santana B."/>
            <person name="Ovrebo C."/>
            <person name="Racz N."/>
            <person name="Riley R."/>
            <person name="Savchenko A."/>
            <person name="Shiryaev A."/>
            <person name="Soop K."/>
            <person name="Spirin V."/>
            <person name="Szebenyi C."/>
            <person name="Tomsovsky M."/>
            <person name="Tulloss R.E."/>
            <person name="Uehling J."/>
            <person name="Grigoriev I.V."/>
            <person name="Vagvolgyi C."/>
            <person name="Papp T."/>
            <person name="Martin F.M."/>
            <person name="Miettinen O."/>
            <person name="Hibbett D.S."/>
            <person name="Nagy L.G."/>
        </authorList>
    </citation>
    <scope>NUCLEOTIDE SEQUENCE [LARGE SCALE GENOMIC DNA]</scope>
    <source>
        <strain evidence="2 3">HHB13444</strain>
    </source>
</reference>
<evidence type="ECO:0000313" key="3">
    <source>
        <dbReference type="Proteomes" id="UP000308197"/>
    </source>
</evidence>
<name>A0A5C3PY31_9APHY</name>
<keyword evidence="3" id="KW-1185">Reference proteome</keyword>
<sequence length="69" mass="7580">MNSEAQVTRVVIESRPQIPDISRLTDASSMLSSLPDTETDAQSMSTRENLDDDTSSTRPILNYPDLPVA</sequence>
<dbReference type="AlphaFoldDB" id="A0A5C3PY31"/>
<accession>A0A5C3PY31</accession>
<feature type="non-terminal residue" evidence="2">
    <location>
        <position position="1"/>
    </location>
</feature>